<organism evidence="2 3">
    <name type="scientific">Ascobolus immersus RN42</name>
    <dbReference type="NCBI Taxonomy" id="1160509"/>
    <lineage>
        <taxon>Eukaryota</taxon>
        <taxon>Fungi</taxon>
        <taxon>Dikarya</taxon>
        <taxon>Ascomycota</taxon>
        <taxon>Pezizomycotina</taxon>
        <taxon>Pezizomycetes</taxon>
        <taxon>Pezizales</taxon>
        <taxon>Ascobolaceae</taxon>
        <taxon>Ascobolus</taxon>
    </lineage>
</organism>
<reference evidence="2 3" key="1">
    <citation type="journal article" date="2018" name="Nat. Ecol. Evol.">
        <title>Pezizomycetes genomes reveal the molecular basis of ectomycorrhizal truffle lifestyle.</title>
        <authorList>
            <person name="Murat C."/>
            <person name="Payen T."/>
            <person name="Noel B."/>
            <person name="Kuo A."/>
            <person name="Morin E."/>
            <person name="Chen J."/>
            <person name="Kohler A."/>
            <person name="Krizsan K."/>
            <person name="Balestrini R."/>
            <person name="Da Silva C."/>
            <person name="Montanini B."/>
            <person name="Hainaut M."/>
            <person name="Levati E."/>
            <person name="Barry K.W."/>
            <person name="Belfiori B."/>
            <person name="Cichocki N."/>
            <person name="Clum A."/>
            <person name="Dockter R.B."/>
            <person name="Fauchery L."/>
            <person name="Guy J."/>
            <person name="Iotti M."/>
            <person name="Le Tacon F."/>
            <person name="Lindquist E.A."/>
            <person name="Lipzen A."/>
            <person name="Malagnac F."/>
            <person name="Mello A."/>
            <person name="Molinier V."/>
            <person name="Miyauchi S."/>
            <person name="Poulain J."/>
            <person name="Riccioni C."/>
            <person name="Rubini A."/>
            <person name="Sitrit Y."/>
            <person name="Splivallo R."/>
            <person name="Traeger S."/>
            <person name="Wang M."/>
            <person name="Zifcakova L."/>
            <person name="Wipf D."/>
            <person name="Zambonelli A."/>
            <person name="Paolocci F."/>
            <person name="Nowrousian M."/>
            <person name="Ottonello S."/>
            <person name="Baldrian P."/>
            <person name="Spatafora J.W."/>
            <person name="Henrissat B."/>
            <person name="Nagy L.G."/>
            <person name="Aury J.M."/>
            <person name="Wincker P."/>
            <person name="Grigoriev I.V."/>
            <person name="Bonfante P."/>
            <person name="Martin F.M."/>
        </authorList>
    </citation>
    <scope>NUCLEOTIDE SEQUENCE [LARGE SCALE GENOMIC DNA]</scope>
    <source>
        <strain evidence="2 3">RN42</strain>
    </source>
</reference>
<keyword evidence="3" id="KW-1185">Reference proteome</keyword>
<dbReference type="AlphaFoldDB" id="A0A3N4IFB1"/>
<evidence type="ECO:0000313" key="3">
    <source>
        <dbReference type="Proteomes" id="UP000275078"/>
    </source>
</evidence>
<evidence type="ECO:0000256" key="1">
    <source>
        <dbReference type="SAM" id="MobiDB-lite"/>
    </source>
</evidence>
<proteinExistence type="predicted"/>
<feature type="compositionally biased region" description="Polar residues" evidence="1">
    <location>
        <begin position="111"/>
        <end position="126"/>
    </location>
</feature>
<feature type="region of interest" description="Disordered" evidence="1">
    <location>
        <begin position="106"/>
        <end position="143"/>
    </location>
</feature>
<accession>A0A3N4IFB1</accession>
<dbReference type="Proteomes" id="UP000275078">
    <property type="component" value="Unassembled WGS sequence"/>
</dbReference>
<evidence type="ECO:0000313" key="2">
    <source>
        <dbReference type="EMBL" id="RPA84823.1"/>
    </source>
</evidence>
<protein>
    <submittedName>
        <fullName evidence="2">Uncharacterized protein</fullName>
    </submittedName>
</protein>
<name>A0A3N4IFB1_ASCIM</name>
<dbReference type="EMBL" id="ML119657">
    <property type="protein sequence ID" value="RPA84823.1"/>
    <property type="molecule type" value="Genomic_DNA"/>
</dbReference>
<gene>
    <name evidence="2" type="ORF">BJ508DRAFT_27480</name>
</gene>
<sequence length="143" mass="15497">MGTVMSRRYVTEARRRGRLFQKVETESGGGLLWRCALWDSGRVGEMPEGAWEDSLSCDVAGVGKDVSYLRARPQTIPGKPSTTLSTRAIITSGILTTGLEMMLNLRPPGTKCSTPHSDKTTPTTAKPSARCSIQPIRSPWSSG</sequence>